<accession>A0ABX2T416</accession>
<evidence type="ECO:0000259" key="4">
    <source>
        <dbReference type="Pfam" id="PF25954"/>
    </source>
</evidence>
<feature type="region of interest" description="Disordered" evidence="3">
    <location>
        <begin position="25"/>
        <end position="48"/>
    </location>
</feature>
<dbReference type="PANTHER" id="PTHR30469:SF29">
    <property type="entry name" value="BLR2860 PROTEIN"/>
    <property type="match status" value="1"/>
</dbReference>
<proteinExistence type="inferred from homology"/>
<dbReference type="PANTHER" id="PTHR30469">
    <property type="entry name" value="MULTIDRUG RESISTANCE PROTEIN MDTA"/>
    <property type="match status" value="1"/>
</dbReference>
<name>A0ABX2T416_9PROT</name>
<dbReference type="Gene3D" id="2.40.50.100">
    <property type="match status" value="1"/>
</dbReference>
<keyword evidence="2" id="KW-0175">Coiled coil</keyword>
<dbReference type="Gene3D" id="2.40.30.170">
    <property type="match status" value="1"/>
</dbReference>
<evidence type="ECO:0000313" key="6">
    <source>
        <dbReference type="EMBL" id="NYZ19067.1"/>
    </source>
</evidence>
<dbReference type="Proteomes" id="UP000584642">
    <property type="component" value="Unassembled WGS sequence"/>
</dbReference>
<evidence type="ECO:0000313" key="7">
    <source>
        <dbReference type="Proteomes" id="UP000584642"/>
    </source>
</evidence>
<dbReference type="Pfam" id="PF25973">
    <property type="entry name" value="BSH_CzcB"/>
    <property type="match status" value="1"/>
</dbReference>
<reference evidence="6 7" key="1">
    <citation type="submission" date="2020-05" db="EMBL/GenBank/DDBJ databases">
        <title>Azospirillum oleiclasticum sp. nov, a nitrogen-fixing and heavy crude oil-emulsifying bacterium isolated from the crude oil of Yumen Oilfield.</title>
        <authorList>
            <person name="Wu D."/>
            <person name="Cai M."/>
            <person name="Zhang X."/>
        </authorList>
    </citation>
    <scope>NUCLEOTIDE SEQUENCE [LARGE SCALE GENOMIC DNA]</scope>
    <source>
        <strain evidence="6 7">ROY-1-1-2</strain>
    </source>
</reference>
<dbReference type="RefSeq" id="WP_180280748.1">
    <property type="nucleotide sequence ID" value="NZ_JABFDB010000001.1"/>
</dbReference>
<feature type="coiled-coil region" evidence="2">
    <location>
        <begin position="148"/>
        <end position="175"/>
    </location>
</feature>
<keyword evidence="7" id="KW-1185">Reference proteome</keyword>
<dbReference type="Gene3D" id="1.10.287.470">
    <property type="entry name" value="Helix hairpin bin"/>
    <property type="match status" value="1"/>
</dbReference>
<dbReference type="Pfam" id="PF25954">
    <property type="entry name" value="Beta-barrel_RND_2"/>
    <property type="match status" value="1"/>
</dbReference>
<gene>
    <name evidence="6" type="ORF">HND93_05035</name>
</gene>
<dbReference type="NCBIfam" id="TIGR01730">
    <property type="entry name" value="RND_mfp"/>
    <property type="match status" value="1"/>
</dbReference>
<dbReference type="InterPro" id="IPR058647">
    <property type="entry name" value="BSH_CzcB-like"/>
</dbReference>
<dbReference type="SUPFAM" id="SSF111369">
    <property type="entry name" value="HlyD-like secretion proteins"/>
    <property type="match status" value="1"/>
</dbReference>
<dbReference type="EMBL" id="JABFDB010000001">
    <property type="protein sequence ID" value="NYZ19067.1"/>
    <property type="molecule type" value="Genomic_DNA"/>
</dbReference>
<evidence type="ECO:0000256" key="1">
    <source>
        <dbReference type="ARBA" id="ARBA00009477"/>
    </source>
</evidence>
<evidence type="ECO:0000256" key="3">
    <source>
        <dbReference type="SAM" id="MobiDB-lite"/>
    </source>
</evidence>
<feature type="compositionally biased region" description="Polar residues" evidence="3">
    <location>
        <begin position="39"/>
        <end position="48"/>
    </location>
</feature>
<feature type="domain" description="CusB-like beta-barrel" evidence="4">
    <location>
        <begin position="216"/>
        <end position="279"/>
    </location>
</feature>
<organism evidence="6 7">
    <name type="scientific">Azospirillum oleiclasticum</name>
    <dbReference type="NCBI Taxonomy" id="2735135"/>
    <lineage>
        <taxon>Bacteria</taxon>
        <taxon>Pseudomonadati</taxon>
        <taxon>Pseudomonadota</taxon>
        <taxon>Alphaproteobacteria</taxon>
        <taxon>Rhodospirillales</taxon>
        <taxon>Azospirillaceae</taxon>
        <taxon>Azospirillum</taxon>
    </lineage>
</organism>
<protein>
    <submittedName>
        <fullName evidence="6">Efflux RND transporter periplasmic adaptor subunit</fullName>
    </submittedName>
</protein>
<evidence type="ECO:0000259" key="5">
    <source>
        <dbReference type="Pfam" id="PF25973"/>
    </source>
</evidence>
<comment type="caution">
    <text evidence="6">The sequence shown here is derived from an EMBL/GenBank/DDBJ whole genome shotgun (WGS) entry which is preliminary data.</text>
</comment>
<dbReference type="InterPro" id="IPR058792">
    <property type="entry name" value="Beta-barrel_RND_2"/>
</dbReference>
<sequence>MNRSVVIAALITVGATAWVLSGQFGEPKTESPARPNADSAASASTEAPLQSVRVMRSVARPMVNEVVLQGRTEAWRTVDMRAEVRGRVEAVLVERGQPVRTGQLIARLAVNERKAILDQARALAAQRKIEFEAARTLNQRGHAADVQLAAARAQLDAAEAAIRKAEVDLANTEFRAPFDGVLDKRPINVGDFLDVGNPVASVVDLDPMRVVGFATERHVPQLRPGVVGHARIVGGREVEGRIAYVAAQADALTRTFRVEIEVPNADGAIVSGLTAQIRLPVEQRPAHFVPPSALSLADDGTVGVKAVEADDTVRFLRAEILGTTPDGVWLDGLPAEFRLITVGHEYAASGSRVKPVETTGGGAS</sequence>
<feature type="domain" description="CzcB-like barrel-sandwich hybrid" evidence="5">
    <location>
        <begin position="77"/>
        <end position="203"/>
    </location>
</feature>
<evidence type="ECO:0000256" key="2">
    <source>
        <dbReference type="SAM" id="Coils"/>
    </source>
</evidence>
<comment type="similarity">
    <text evidence="1">Belongs to the membrane fusion protein (MFP) (TC 8.A.1) family.</text>
</comment>
<dbReference type="InterPro" id="IPR006143">
    <property type="entry name" value="RND_pump_MFP"/>
</dbReference>